<accession>A0ACB8QTP0</accession>
<dbReference type="Proteomes" id="UP000814128">
    <property type="component" value="Unassembled WGS sequence"/>
</dbReference>
<dbReference type="EMBL" id="MU273494">
    <property type="protein sequence ID" value="KAI0034801.1"/>
    <property type="molecule type" value="Genomic_DNA"/>
</dbReference>
<evidence type="ECO:0000313" key="1">
    <source>
        <dbReference type="EMBL" id="KAI0034801.1"/>
    </source>
</evidence>
<sequence length="356" mass="39822">MTNNTNPYYGPDEDATTIFLERTFVAGDLLCGVGYGVQLVMYVYCAHYLWTQRRARTHALFILAFITALLAVSTIFVGVQAYTVQLVYIDNRNYPGGPWAYFLASQNLSVNVMFEATLFMINFLSDALVLWRCWIIWRAAGRAAAYTATAFPALMLTASFVMGTLWTLQSSQPGLSFYSALPMAYGISYYTISLSINVVLTLLIVARLLWYRRTLLRSLPPAHARHYLSLATVLVESATLYSLFALGFLISYAVSNPINQIFLTLAQSSQQISTYLIIYRLADGRAWRADTLAHETLTTMQFDERPARAKAATVDLPDTQTSDSDGAPSSPDTPYTPEKEGEGTWDGRRRKVQYAV</sequence>
<comment type="caution">
    <text evidence="1">The sequence shown here is derived from an EMBL/GenBank/DDBJ whole genome shotgun (WGS) entry which is preliminary data.</text>
</comment>
<reference evidence="1" key="2">
    <citation type="journal article" date="2022" name="New Phytol.">
        <title>Evolutionary transition to the ectomycorrhizal habit in the genomes of a hyperdiverse lineage of mushroom-forming fungi.</title>
        <authorList>
            <person name="Looney B."/>
            <person name="Miyauchi S."/>
            <person name="Morin E."/>
            <person name="Drula E."/>
            <person name="Courty P.E."/>
            <person name="Kohler A."/>
            <person name="Kuo A."/>
            <person name="LaButti K."/>
            <person name="Pangilinan J."/>
            <person name="Lipzen A."/>
            <person name="Riley R."/>
            <person name="Andreopoulos W."/>
            <person name="He G."/>
            <person name="Johnson J."/>
            <person name="Nolan M."/>
            <person name="Tritt A."/>
            <person name="Barry K.W."/>
            <person name="Grigoriev I.V."/>
            <person name="Nagy L.G."/>
            <person name="Hibbett D."/>
            <person name="Henrissat B."/>
            <person name="Matheny P.B."/>
            <person name="Labbe J."/>
            <person name="Martin F.M."/>
        </authorList>
    </citation>
    <scope>NUCLEOTIDE SEQUENCE</scope>
    <source>
        <strain evidence="1">EC-137</strain>
    </source>
</reference>
<gene>
    <name evidence="1" type="ORF">K488DRAFT_44707</name>
</gene>
<proteinExistence type="predicted"/>
<organism evidence="1 2">
    <name type="scientific">Vararia minispora EC-137</name>
    <dbReference type="NCBI Taxonomy" id="1314806"/>
    <lineage>
        <taxon>Eukaryota</taxon>
        <taxon>Fungi</taxon>
        <taxon>Dikarya</taxon>
        <taxon>Basidiomycota</taxon>
        <taxon>Agaricomycotina</taxon>
        <taxon>Agaricomycetes</taxon>
        <taxon>Russulales</taxon>
        <taxon>Lachnocladiaceae</taxon>
        <taxon>Vararia</taxon>
    </lineage>
</organism>
<name>A0ACB8QTP0_9AGAM</name>
<keyword evidence="2" id="KW-1185">Reference proteome</keyword>
<reference evidence="1" key="1">
    <citation type="submission" date="2021-02" db="EMBL/GenBank/DDBJ databases">
        <authorList>
            <consortium name="DOE Joint Genome Institute"/>
            <person name="Ahrendt S."/>
            <person name="Looney B.P."/>
            <person name="Miyauchi S."/>
            <person name="Morin E."/>
            <person name="Drula E."/>
            <person name="Courty P.E."/>
            <person name="Chicoki N."/>
            <person name="Fauchery L."/>
            <person name="Kohler A."/>
            <person name="Kuo A."/>
            <person name="Labutti K."/>
            <person name="Pangilinan J."/>
            <person name="Lipzen A."/>
            <person name="Riley R."/>
            <person name="Andreopoulos W."/>
            <person name="He G."/>
            <person name="Johnson J."/>
            <person name="Barry K.W."/>
            <person name="Grigoriev I.V."/>
            <person name="Nagy L."/>
            <person name="Hibbett D."/>
            <person name="Henrissat B."/>
            <person name="Matheny P.B."/>
            <person name="Labbe J."/>
            <person name="Martin F."/>
        </authorList>
    </citation>
    <scope>NUCLEOTIDE SEQUENCE</scope>
    <source>
        <strain evidence="1">EC-137</strain>
    </source>
</reference>
<protein>
    <submittedName>
        <fullName evidence="1">Uncharacterized protein</fullName>
    </submittedName>
</protein>
<evidence type="ECO:0000313" key="2">
    <source>
        <dbReference type="Proteomes" id="UP000814128"/>
    </source>
</evidence>